<gene>
    <name evidence="2" type="ORF">GN958_ATG13188</name>
</gene>
<evidence type="ECO:0008006" key="4">
    <source>
        <dbReference type="Google" id="ProtNLM"/>
    </source>
</evidence>
<accession>A0A8S9UEC8</accession>
<dbReference type="EMBL" id="JAACNO010001774">
    <property type="protein sequence ID" value="KAF4137619.1"/>
    <property type="molecule type" value="Genomic_DNA"/>
</dbReference>
<feature type="signal peptide" evidence="1">
    <location>
        <begin position="1"/>
        <end position="24"/>
    </location>
</feature>
<dbReference type="AlphaFoldDB" id="A0A8S9UEC8"/>
<dbReference type="Proteomes" id="UP000704712">
    <property type="component" value="Unassembled WGS sequence"/>
</dbReference>
<feature type="chain" id="PRO_5035786714" description="RxLR effector protein" evidence="1">
    <location>
        <begin position="25"/>
        <end position="162"/>
    </location>
</feature>
<name>A0A8S9UEC8_PHYIN</name>
<evidence type="ECO:0000313" key="2">
    <source>
        <dbReference type="EMBL" id="KAF4137619.1"/>
    </source>
</evidence>
<sequence length="162" mass="17885">MRINLFNLLVAAAIVTSLFATIDAANVIEDHQEKFVPRHIQGNSKSNIIASEEEAERVIIPGLTKANSLLRTHPKHVDGMKNSDKQQALQAIRKMKSILGFSNGRPTKLTPEKMKKIETYARDNPQKWEAMAHYVGYAEWAAAGGYTAVLSALLIMGAVRAD</sequence>
<proteinExistence type="predicted"/>
<protein>
    <recommendedName>
        <fullName evidence="4">RxLR effector protein</fullName>
    </recommendedName>
</protein>
<evidence type="ECO:0000313" key="3">
    <source>
        <dbReference type="Proteomes" id="UP000704712"/>
    </source>
</evidence>
<reference evidence="2" key="1">
    <citation type="submission" date="2020-03" db="EMBL/GenBank/DDBJ databases">
        <title>Hybrid Assembly of Korean Phytophthora infestans isolates.</title>
        <authorList>
            <person name="Prokchorchik M."/>
            <person name="Lee Y."/>
            <person name="Seo J."/>
            <person name="Cho J.-H."/>
            <person name="Park Y.-E."/>
            <person name="Jang D.-C."/>
            <person name="Im J.-S."/>
            <person name="Choi J.-G."/>
            <person name="Park H.-J."/>
            <person name="Lee G.-B."/>
            <person name="Lee Y.-G."/>
            <person name="Hong S.-Y."/>
            <person name="Cho K."/>
            <person name="Sohn K.H."/>
        </authorList>
    </citation>
    <scope>NUCLEOTIDE SEQUENCE</scope>
    <source>
        <strain evidence="2">KR_2_A2</strain>
    </source>
</reference>
<organism evidence="2 3">
    <name type="scientific">Phytophthora infestans</name>
    <name type="common">Potato late blight agent</name>
    <name type="synonym">Botrytis infestans</name>
    <dbReference type="NCBI Taxonomy" id="4787"/>
    <lineage>
        <taxon>Eukaryota</taxon>
        <taxon>Sar</taxon>
        <taxon>Stramenopiles</taxon>
        <taxon>Oomycota</taxon>
        <taxon>Peronosporomycetes</taxon>
        <taxon>Peronosporales</taxon>
        <taxon>Peronosporaceae</taxon>
        <taxon>Phytophthora</taxon>
    </lineage>
</organism>
<keyword evidence="1" id="KW-0732">Signal</keyword>
<comment type="caution">
    <text evidence="2">The sequence shown here is derived from an EMBL/GenBank/DDBJ whole genome shotgun (WGS) entry which is preliminary data.</text>
</comment>
<evidence type="ECO:0000256" key="1">
    <source>
        <dbReference type="SAM" id="SignalP"/>
    </source>
</evidence>